<dbReference type="EMBL" id="BK015315">
    <property type="protein sequence ID" value="DAE00942.1"/>
    <property type="molecule type" value="Genomic_DNA"/>
</dbReference>
<accession>A0A8S5P1G3</accession>
<name>A0A8S5P1G3_9CAUD</name>
<feature type="transmembrane region" description="Helical" evidence="2">
    <location>
        <begin position="46"/>
        <end position="65"/>
    </location>
</feature>
<keyword evidence="2" id="KW-1133">Transmembrane helix</keyword>
<feature type="region of interest" description="Disordered" evidence="1">
    <location>
        <begin position="71"/>
        <end position="122"/>
    </location>
</feature>
<keyword evidence="2" id="KW-0812">Transmembrane</keyword>
<organism evidence="3">
    <name type="scientific">Siphoviridae sp. ctNwR4</name>
    <dbReference type="NCBI Taxonomy" id="2825474"/>
    <lineage>
        <taxon>Viruses</taxon>
        <taxon>Duplodnaviria</taxon>
        <taxon>Heunggongvirae</taxon>
        <taxon>Uroviricota</taxon>
        <taxon>Caudoviricetes</taxon>
    </lineage>
</organism>
<keyword evidence="2" id="KW-0472">Membrane</keyword>
<feature type="transmembrane region" description="Helical" evidence="2">
    <location>
        <begin position="20"/>
        <end position="40"/>
    </location>
</feature>
<proteinExistence type="predicted"/>
<sequence length="122" mass="13559">MEKKRKRRRAYARAYYRMALLALAAMVTARLVMLMIDVIQLQIKNAGAFSIPVYAAILVFTGWELKTWTGQGKEKKSCGPISATTAERRLTPESGATARTALPSTTVSRSSPRRTSTTPRPR</sequence>
<evidence type="ECO:0000313" key="3">
    <source>
        <dbReference type="EMBL" id="DAE00942.1"/>
    </source>
</evidence>
<protein>
    <submittedName>
        <fullName evidence="3">Uncharacterized protein</fullName>
    </submittedName>
</protein>
<feature type="compositionally biased region" description="Low complexity" evidence="1">
    <location>
        <begin position="103"/>
        <end position="122"/>
    </location>
</feature>
<reference evidence="3" key="1">
    <citation type="journal article" date="2021" name="Proc. Natl. Acad. Sci. U.S.A.">
        <title>A Catalog of Tens of Thousands of Viruses from Human Metagenomes Reveals Hidden Associations with Chronic Diseases.</title>
        <authorList>
            <person name="Tisza M.J."/>
            <person name="Buck C.B."/>
        </authorList>
    </citation>
    <scope>NUCLEOTIDE SEQUENCE</scope>
    <source>
        <strain evidence="3">CtNwR4</strain>
    </source>
</reference>
<evidence type="ECO:0000256" key="1">
    <source>
        <dbReference type="SAM" id="MobiDB-lite"/>
    </source>
</evidence>
<evidence type="ECO:0000256" key="2">
    <source>
        <dbReference type="SAM" id="Phobius"/>
    </source>
</evidence>